<dbReference type="InterPro" id="IPR012318">
    <property type="entry name" value="HTH_CRP"/>
</dbReference>
<dbReference type="SMART" id="SM00419">
    <property type="entry name" value="HTH_CRP"/>
    <property type="match status" value="1"/>
</dbReference>
<gene>
    <name evidence="5" type="ORF">L3556_07385</name>
</gene>
<dbReference type="PROSITE" id="PS51063">
    <property type="entry name" value="HTH_CRP_2"/>
    <property type="match status" value="1"/>
</dbReference>
<evidence type="ECO:0000259" key="4">
    <source>
        <dbReference type="PROSITE" id="PS51063"/>
    </source>
</evidence>
<evidence type="ECO:0000256" key="1">
    <source>
        <dbReference type="ARBA" id="ARBA00023015"/>
    </source>
</evidence>
<feature type="domain" description="HTH crp-type" evidence="4">
    <location>
        <begin position="108"/>
        <end position="181"/>
    </location>
</feature>
<sequence>MNSAHCPSIIYRFERHHRLPTRKNSLWQIHEGLVRTVTWDDDGRVIVLGYWGVGSVVGYGIDQMDPYDIQPLTAVSVTSISLNSALASSYLLAHQKQTNELLGLLHCHPMDNRLLRFIIWLAQRFGVSKKHGIEVRFLLTHQEIAETLGTNRVTITRLIKQLESNGKLHWSRKRRLIPYQTFDRYGQTP</sequence>
<keyword evidence="3" id="KW-0804">Transcription</keyword>
<dbReference type="InterPro" id="IPR036388">
    <property type="entry name" value="WH-like_DNA-bd_sf"/>
</dbReference>
<name>A0ABT6EY68_9SYNE</name>
<dbReference type="CDD" id="cd00092">
    <property type="entry name" value="HTH_CRP"/>
    <property type="match status" value="1"/>
</dbReference>
<dbReference type="InterPro" id="IPR036390">
    <property type="entry name" value="WH_DNA-bd_sf"/>
</dbReference>
<evidence type="ECO:0000256" key="3">
    <source>
        <dbReference type="ARBA" id="ARBA00023163"/>
    </source>
</evidence>
<evidence type="ECO:0000313" key="5">
    <source>
        <dbReference type="EMBL" id="MDG2990751.1"/>
    </source>
</evidence>
<dbReference type="Pfam" id="PF13545">
    <property type="entry name" value="HTH_Crp_2"/>
    <property type="match status" value="1"/>
</dbReference>
<dbReference type="EMBL" id="JAKKUT010000002">
    <property type="protein sequence ID" value="MDG2990751.1"/>
    <property type="molecule type" value="Genomic_DNA"/>
</dbReference>
<reference evidence="5" key="2">
    <citation type="submission" date="2022-01" db="EMBL/GenBank/DDBJ databases">
        <authorList>
            <person name="Zivanovic Y."/>
            <person name="Moreira D."/>
            <person name="Lopez-Garcia P."/>
        </authorList>
    </citation>
    <scope>NUCLEOTIDE SEQUENCE</scope>
    <source>
        <strain evidence="5">G9</strain>
    </source>
</reference>
<reference evidence="5" key="1">
    <citation type="journal article" date="2022" name="Genome Biol. Evol.">
        <title>A New Gene Family Diagnostic for Intracellular Biomineralization of Amorphous Ca Carbonates by Cyanobacteria.</title>
        <authorList>
            <person name="Benzerara K."/>
            <person name="Duprat E."/>
            <person name="Bitard-Feildel T."/>
            <person name="Caumes G."/>
            <person name="Cassier-Chauvat C."/>
            <person name="Chauvat F."/>
            <person name="Dezi M."/>
            <person name="Diop S.I."/>
            <person name="Gaschignard G."/>
            <person name="Gorgen S."/>
            <person name="Gugger M."/>
            <person name="Lopez-Garcia P."/>
            <person name="Millet M."/>
            <person name="Skouri-Panet F."/>
            <person name="Moreira D."/>
            <person name="Callebaut I."/>
        </authorList>
    </citation>
    <scope>NUCLEOTIDE SEQUENCE</scope>
    <source>
        <strain evidence="5">G9</strain>
    </source>
</reference>
<dbReference type="Gene3D" id="1.10.10.10">
    <property type="entry name" value="Winged helix-like DNA-binding domain superfamily/Winged helix DNA-binding domain"/>
    <property type="match status" value="1"/>
</dbReference>
<dbReference type="SUPFAM" id="SSF51206">
    <property type="entry name" value="cAMP-binding domain-like"/>
    <property type="match status" value="1"/>
</dbReference>
<dbReference type="RefSeq" id="WP_277866652.1">
    <property type="nucleotide sequence ID" value="NZ_JAKKUT010000002.1"/>
</dbReference>
<keyword evidence="6" id="KW-1185">Reference proteome</keyword>
<evidence type="ECO:0000256" key="2">
    <source>
        <dbReference type="ARBA" id="ARBA00023125"/>
    </source>
</evidence>
<protein>
    <submittedName>
        <fullName evidence="5">Crp/Fnr family transcriptional regulator</fullName>
    </submittedName>
</protein>
<keyword evidence="2" id="KW-0238">DNA-binding</keyword>
<dbReference type="SUPFAM" id="SSF46785">
    <property type="entry name" value="Winged helix' DNA-binding domain"/>
    <property type="match status" value="1"/>
</dbReference>
<accession>A0ABT6EY68</accession>
<comment type="caution">
    <text evidence="5">The sequence shown here is derived from an EMBL/GenBank/DDBJ whole genome shotgun (WGS) entry which is preliminary data.</text>
</comment>
<proteinExistence type="predicted"/>
<evidence type="ECO:0000313" key="6">
    <source>
        <dbReference type="Proteomes" id="UP001154265"/>
    </source>
</evidence>
<dbReference type="InterPro" id="IPR018490">
    <property type="entry name" value="cNMP-bd_dom_sf"/>
</dbReference>
<organism evidence="5 6">
    <name type="scientific">Candidatus Synechococcus calcipolaris G9</name>
    <dbReference type="NCBI Taxonomy" id="1497997"/>
    <lineage>
        <taxon>Bacteria</taxon>
        <taxon>Bacillati</taxon>
        <taxon>Cyanobacteriota</taxon>
        <taxon>Cyanophyceae</taxon>
        <taxon>Synechococcales</taxon>
        <taxon>Synechococcaceae</taxon>
        <taxon>Synechococcus</taxon>
    </lineage>
</organism>
<keyword evidence="1" id="KW-0805">Transcription regulation</keyword>
<dbReference type="Proteomes" id="UP001154265">
    <property type="component" value="Unassembled WGS sequence"/>
</dbReference>